<sequence length="2715" mass="310136">MAGSQCNKFRGDKGKVILVLVIRVMLLVLEETMQVDIQGLLNATTVKTKDLDTYDFDCDDASNEKAVLMANISNYGSEVILEVPYSETYINDMENQSVHAMHNFEQSPAVDFPNNEIHSDSIIIPYSQYLQETQLTSVQDTNLQAQQDSMILSVIEQMPTKMINHVNNWEKANKEQNNKSDLKAQIQDKVFVITSLKNNLRKIKGKQIVDIAAQKPSANTFVLGMFKLDLVPLAPKLLQNKEAHIDYLKYTQEQADILRGIVEQAKVKQPLDNVLDFACKHAQRIQELLVYVRDTCPNAINLSAKKVAIIPKNNVKKVSFTEPLASLSNIKQLESSKTIDSNTPVLSPTGLKCSTSNYGSKPTGNKKNDRISQTPCRKMKKKVEAQRRKFNKKNCVVEPIRNVDVKQSQLNVNSELICATYSRCSKHMTGNHSQLMNFVSKFLGTVRFENDHIARIMRSKDEAPEAIIKCINNIQVRLNATVCNVRMDNGTEFVNQTLYEFYENVGITHQTSIARTPQQNDVVERRNQTLVEAALPVASAPRAVDLADSHVFTSIDQDAPSISIPSTHDQEHSLIIFKGSSSNVRSNHTLFESLSRWTKDHPIANVITDPSHSIFTRKQLQTDAMWCYFDAFLTSDEPKNFKQVKTDEFGRALKNKARLVAQGLRQDEGIDFEESFALVDRIEAIRIFVANAAHKNMTIFQMDVKTEFLNGELKEETKPTEKHLNAVKQIFRYLKGTINMGLWYSKDICMSLIAYADADHAGCQDTRRSTSRSAQFLGYKLVSWSSKKQKSNAISSTKAEDIALSRCCAQILWMRSQLTDYGFQLNKIPLYYDNKSVISEHVENGIVELYFVRTEYQLADIFTKPLPRERFNLLIEKLEFEVADSDMPQDQEENPGNDDEEPKEKVAFKCDWFTKPKQPKEPIALDWNIGKTPQQGQNQSWLMTLASFAEKPSKTFDELMSTPIDFSTFIKNGLNINNLTQKTLLGPAFRLLKGIRSNYVELEYDFEECYNALLKKLDWENPEGSDYPFDINKPLPLVMSGNHQKVHVYYFFNNDLKFLQGGALPITYTTFITKTKAAQYDLPGIEDMVSKIWSPVKVAYDKHALWGVSHWREQHKTFYAYARGLQSRHDVYSIKRILTVTQVRFKEGKFLRLRINDIEDMLLLVVQNRLTNLSGVDVSDFAIALRMFTRSLVIQKRISQREELILINPLSESSCNWFDNSFISDGANLYSTRATCATPEAGSKDRPPMLAPGNYVQWKSRIKRYIDTKFNHEIIHHCLKNPPYKFTWADKEIPIYEGIDNDIYSTVDACPNACEMWKAIEKLKHGESINNSSTRSQQAATRNKGKAIANSSTPIYDQEPSMVAEDDETSKDKMIDKLMALISLSFKKIYKPTNNNFRTSSNTSRENQNNSLRINKSDGYENQKIGNVAGARETIGSTVVQKSGIQCYNCKEFRHVAWECQKPKRVKDAAYHREKMLLCKQEEAGIQLNAEQADWRDDTDDDELEDQELEAHYMYMAQLQEVSPDAVDSGPIFDVEPLKKVSNDDHYNVFAIKSAHHEQSKSVHVTYPTEQDAHNVIINSLNISYDREEIDQNDDDNDLANESNNKLSETNNLLYTDFKKSEAELARRNSMKYASKMEIKCAQARGDFLSYKMESQKSFNKYTQTINDLNQTISEMKNKLSTHQETISLVSQQKEAQIKLYKTREDKELDKVIALENKVKVLDNIVYKTSQLVQTINMLNNKCQTSFAMHEFLKKAQKANPRLYDIGCYNDNLALKLAPESDEVIRLEKESRSKLRDLIRPFDYDKLNNLYDFSKAERKSVDTKFEKSSVIRQPNAFKSQRPSVLGKPTNFSNSFERKDFSKSKSVTQNIVSNDFSKLVTAQTLPPNKKSILKNTNVLAPRMYKLHTEHNQDRTSQLPQDSRKTNKRLSFSTGVIPTTSVSRPQLKSNPLGDRVMRNNSQGKKQEVEDQRRNVKLPKNKTSVTACNDSLNAKTLNVNSMCATCDKCVLNDKHDMCVLNSVAKPFKKTVASESNQKLRNITRKLYERISKACSWWYPKFTPSGYKWKPKFGKENVNLNLVEIILFIVDSGNDQIVPILGYGDLVQGAVTIKRVYYVEGLNHNLFSVGQFYDADLKVAFRKSTCYIRDLKGNNLLTGSRGTDLYSITLQGTNSPNPICLKAKATSSQAWLWHRRLSYLNFDTINLLSKNDIVIHLDSFLRSKDETPEVLIDFLRLVQRGLQAQRMALEHDSLSPSPQCQENVTQADKIVTTSNELDLLFSLMFDELLNGSSKVVSKSSAVTTTDALNHRQQQTTTPLNTLSTPESTCQVPPHATSVASNENMNQAEMVEEYAQVKNDEFINIFCTLVQDQEETLSRHEAMADSAWIESMQEELHQFDRLNVWDLVDIPLCKNVINMKWLWKNKRDEENIVIQNKSRLVAKGYAQKEGVDFKESFAPVAQLEAVRLFIAYAAHKSFTVYQMDVKTTFLYGPLKEEVYMNQPNGFVDPYNPDKVYRLKKALYGLKQAPRAWYNELSNFLVSQGFSKGFIDPTLFITKHMGDILVVQIYVDDIIFGSTNPNLSKRFEKLMHIKFEMSMMGELKFFLGIQIHQSPRGIFINHAKYAQKILIKHGMTSCDSVGTPMATKHLDADLSGTPIDQTKYHSMVGALMYLTTSRPDIMHATCYCARYQGKPTEKHLTVVKRIFRYLKDTIHMGLWYP</sequence>
<dbReference type="Pfam" id="PF13976">
    <property type="entry name" value="gag_pre-integrs"/>
    <property type="match status" value="1"/>
</dbReference>
<feature type="domain" description="Integrase catalytic" evidence="4">
    <location>
        <begin position="485"/>
        <end position="532"/>
    </location>
</feature>
<organism evidence="5">
    <name type="scientific">Tanacetum cinerariifolium</name>
    <name type="common">Dalmatian daisy</name>
    <name type="synonym">Chrysanthemum cinerariifolium</name>
    <dbReference type="NCBI Taxonomy" id="118510"/>
    <lineage>
        <taxon>Eukaryota</taxon>
        <taxon>Viridiplantae</taxon>
        <taxon>Streptophyta</taxon>
        <taxon>Embryophyta</taxon>
        <taxon>Tracheophyta</taxon>
        <taxon>Spermatophyta</taxon>
        <taxon>Magnoliopsida</taxon>
        <taxon>eudicotyledons</taxon>
        <taxon>Gunneridae</taxon>
        <taxon>Pentapetalae</taxon>
        <taxon>asterids</taxon>
        <taxon>campanulids</taxon>
        <taxon>Asterales</taxon>
        <taxon>Asteraceae</taxon>
        <taxon>Asteroideae</taxon>
        <taxon>Anthemideae</taxon>
        <taxon>Anthemidinae</taxon>
        <taxon>Tanacetum</taxon>
    </lineage>
</organism>
<feature type="signal peptide" evidence="3">
    <location>
        <begin position="1"/>
        <end position="34"/>
    </location>
</feature>
<comment type="caution">
    <text evidence="5">The sequence shown here is derived from an EMBL/GenBank/DDBJ whole genome shotgun (WGS) entry which is preliminary data.</text>
</comment>
<feature type="compositionally biased region" description="Basic and acidic residues" evidence="2">
    <location>
        <begin position="1962"/>
        <end position="1971"/>
    </location>
</feature>
<dbReference type="GO" id="GO:0003676">
    <property type="term" value="F:nucleic acid binding"/>
    <property type="evidence" value="ECO:0007669"/>
    <property type="project" value="InterPro"/>
</dbReference>
<dbReference type="CDD" id="cd09272">
    <property type="entry name" value="RNase_HI_RT_Ty1"/>
    <property type="match status" value="1"/>
</dbReference>
<feature type="compositionally biased region" description="Polar residues" evidence="2">
    <location>
        <begin position="1328"/>
        <end position="1341"/>
    </location>
</feature>
<feature type="region of interest" description="Disordered" evidence="2">
    <location>
        <begin position="2301"/>
        <end position="2322"/>
    </location>
</feature>
<accession>A0A6L2M177</accession>
<dbReference type="EMBL" id="BKCJ010005518">
    <property type="protein sequence ID" value="GEU67189.1"/>
    <property type="molecule type" value="Genomic_DNA"/>
</dbReference>
<reference evidence="5" key="1">
    <citation type="journal article" date="2019" name="Sci. Rep.">
        <title>Draft genome of Tanacetum cinerariifolium, the natural source of mosquito coil.</title>
        <authorList>
            <person name="Yamashiro T."/>
            <person name="Shiraishi A."/>
            <person name="Satake H."/>
            <person name="Nakayama K."/>
        </authorList>
    </citation>
    <scope>NUCLEOTIDE SEQUENCE</scope>
</reference>
<feature type="chain" id="PRO_5026965874" evidence="3">
    <location>
        <begin position="35"/>
        <end position="2715"/>
    </location>
</feature>
<evidence type="ECO:0000256" key="3">
    <source>
        <dbReference type="SAM" id="SignalP"/>
    </source>
</evidence>
<protein>
    <submittedName>
        <fullName evidence="5">Copia protein</fullName>
    </submittedName>
</protein>
<feature type="compositionally biased region" description="Low complexity" evidence="2">
    <location>
        <begin position="1395"/>
        <end position="1407"/>
    </location>
</feature>
<dbReference type="InterPro" id="IPR001584">
    <property type="entry name" value="Integrase_cat-core"/>
</dbReference>
<gene>
    <name evidence="5" type="ORF">Tci_039167</name>
</gene>
<proteinExistence type="predicted"/>
<feature type="compositionally biased region" description="Polar residues" evidence="2">
    <location>
        <begin position="1927"/>
        <end position="1947"/>
    </location>
</feature>
<name>A0A6L2M177_TANCI</name>
<dbReference type="PANTHER" id="PTHR11439">
    <property type="entry name" value="GAG-POL-RELATED RETROTRANSPOSON"/>
    <property type="match status" value="1"/>
</dbReference>
<feature type="region of interest" description="Disordered" evidence="2">
    <location>
        <begin position="1328"/>
        <end position="1369"/>
    </location>
</feature>
<evidence type="ECO:0000259" key="4">
    <source>
        <dbReference type="PROSITE" id="PS50994"/>
    </source>
</evidence>
<dbReference type="InterPro" id="IPR013103">
    <property type="entry name" value="RVT_2"/>
</dbReference>
<keyword evidence="3" id="KW-0732">Signal</keyword>
<evidence type="ECO:0000256" key="1">
    <source>
        <dbReference type="SAM" id="Coils"/>
    </source>
</evidence>
<dbReference type="PANTHER" id="PTHR11439:SF483">
    <property type="entry name" value="PEPTIDE SYNTHASE GLIP-LIKE, PUTATIVE (AFU_ORTHOLOGUE AFUA_3G12920)-RELATED"/>
    <property type="match status" value="1"/>
</dbReference>
<dbReference type="InterPro" id="IPR036397">
    <property type="entry name" value="RNaseH_sf"/>
</dbReference>
<keyword evidence="1" id="KW-0175">Coiled coil</keyword>
<dbReference type="Pfam" id="PF07727">
    <property type="entry name" value="RVT_2"/>
    <property type="match status" value="2"/>
</dbReference>
<evidence type="ECO:0000313" key="5">
    <source>
        <dbReference type="EMBL" id="GEU67189.1"/>
    </source>
</evidence>
<dbReference type="SUPFAM" id="SSF56672">
    <property type="entry name" value="DNA/RNA polymerases"/>
    <property type="match status" value="1"/>
</dbReference>
<evidence type="ECO:0000256" key="2">
    <source>
        <dbReference type="SAM" id="MobiDB-lite"/>
    </source>
</evidence>
<dbReference type="GO" id="GO:0015074">
    <property type="term" value="P:DNA integration"/>
    <property type="evidence" value="ECO:0007669"/>
    <property type="project" value="InterPro"/>
</dbReference>
<dbReference type="Gene3D" id="3.30.420.10">
    <property type="entry name" value="Ribonuclease H-like superfamily/Ribonuclease H"/>
    <property type="match status" value="1"/>
</dbReference>
<dbReference type="InterPro" id="IPR025724">
    <property type="entry name" value="GAG-pre-integrase_dom"/>
</dbReference>
<dbReference type="PROSITE" id="PS50994">
    <property type="entry name" value="INTEGRASE"/>
    <property type="match status" value="1"/>
</dbReference>
<dbReference type="SUPFAM" id="SSF53098">
    <property type="entry name" value="Ribonuclease H-like"/>
    <property type="match status" value="1"/>
</dbReference>
<dbReference type="InterPro" id="IPR043502">
    <property type="entry name" value="DNA/RNA_pol_sf"/>
</dbReference>
<dbReference type="InterPro" id="IPR012337">
    <property type="entry name" value="RNaseH-like_sf"/>
</dbReference>
<feature type="coiled-coil region" evidence="1">
    <location>
        <begin position="1659"/>
        <end position="1686"/>
    </location>
</feature>
<feature type="region of interest" description="Disordered" evidence="2">
    <location>
        <begin position="1906"/>
        <end position="1975"/>
    </location>
</feature>
<feature type="region of interest" description="Disordered" evidence="2">
    <location>
        <begin position="1395"/>
        <end position="1418"/>
    </location>
</feature>